<dbReference type="Pfam" id="PF02082">
    <property type="entry name" value="Rrf2"/>
    <property type="match status" value="1"/>
</dbReference>
<dbReference type="SUPFAM" id="SSF46785">
    <property type="entry name" value="Winged helix' DNA-binding domain"/>
    <property type="match status" value="1"/>
</dbReference>
<dbReference type="InterPro" id="IPR036388">
    <property type="entry name" value="WH-like_DNA-bd_sf"/>
</dbReference>
<evidence type="ECO:0000313" key="2">
    <source>
        <dbReference type="Proteomes" id="UP001352223"/>
    </source>
</evidence>
<protein>
    <submittedName>
        <fullName evidence="1">Rrf2 family transcriptional regulator</fullName>
    </submittedName>
</protein>
<organism evidence="1 2">
    <name type="scientific">Streptomyces kunmingensis</name>
    <dbReference type="NCBI Taxonomy" id="68225"/>
    <lineage>
        <taxon>Bacteria</taxon>
        <taxon>Bacillati</taxon>
        <taxon>Actinomycetota</taxon>
        <taxon>Actinomycetes</taxon>
        <taxon>Kitasatosporales</taxon>
        <taxon>Streptomycetaceae</taxon>
        <taxon>Streptomyces</taxon>
    </lineage>
</organism>
<name>A0ABU6CKH4_9ACTN</name>
<accession>A0ABU6CKH4</accession>
<dbReference type="InterPro" id="IPR036390">
    <property type="entry name" value="WH_DNA-bd_sf"/>
</dbReference>
<dbReference type="PANTHER" id="PTHR33221:SF15">
    <property type="entry name" value="HTH-TYPE TRANSCRIPTIONAL REGULATOR YWGB-RELATED"/>
    <property type="match status" value="1"/>
</dbReference>
<proteinExistence type="predicted"/>
<dbReference type="RefSeq" id="WP_324773075.1">
    <property type="nucleotide sequence ID" value="NZ_BAAATS010000032.1"/>
</dbReference>
<dbReference type="PANTHER" id="PTHR33221">
    <property type="entry name" value="WINGED HELIX-TURN-HELIX TRANSCRIPTIONAL REGULATOR, RRF2 FAMILY"/>
    <property type="match status" value="1"/>
</dbReference>
<dbReference type="PROSITE" id="PS51197">
    <property type="entry name" value="HTH_RRF2_2"/>
    <property type="match status" value="1"/>
</dbReference>
<dbReference type="Proteomes" id="UP001352223">
    <property type="component" value="Unassembled WGS sequence"/>
</dbReference>
<comment type="caution">
    <text evidence="1">The sequence shown here is derived from an EMBL/GenBank/DDBJ whole genome shotgun (WGS) entry which is preliminary data.</text>
</comment>
<dbReference type="InterPro" id="IPR000944">
    <property type="entry name" value="Tscrpt_reg_Rrf2"/>
</dbReference>
<dbReference type="Gene3D" id="1.10.10.10">
    <property type="entry name" value="Winged helix-like DNA-binding domain superfamily/Winged helix DNA-binding domain"/>
    <property type="match status" value="1"/>
</dbReference>
<sequence length="164" mass="17664">MSANSRMSLAVHILAWLACDRRGTDQETATSQHIAASVNTNPVVIRRSLGRLREHGLVTVGQGRQGGWTLTRDAASITLLDVYCAIPDEPLFGMHASAPDARCHIGYGIQTVLAGIYSRASDALRRSLTETTVADVVRETLAVHAAGDCPPRRSRPTEGRPPLL</sequence>
<gene>
    <name evidence="1" type="ORF">OKJ48_33530</name>
</gene>
<evidence type="ECO:0000313" key="1">
    <source>
        <dbReference type="EMBL" id="MEB3965112.1"/>
    </source>
</evidence>
<reference evidence="1 2" key="1">
    <citation type="submission" date="2022-10" db="EMBL/GenBank/DDBJ databases">
        <authorList>
            <person name="Xie J."/>
            <person name="Shen N."/>
        </authorList>
    </citation>
    <scope>NUCLEOTIDE SEQUENCE [LARGE SCALE GENOMIC DNA]</scope>
    <source>
        <strain evidence="1 2">DSM 41681</strain>
    </source>
</reference>
<dbReference type="PROSITE" id="PS51257">
    <property type="entry name" value="PROKAR_LIPOPROTEIN"/>
    <property type="match status" value="1"/>
</dbReference>
<dbReference type="EMBL" id="JAOZYB010000323">
    <property type="protein sequence ID" value="MEB3965112.1"/>
    <property type="molecule type" value="Genomic_DNA"/>
</dbReference>
<keyword evidence="2" id="KW-1185">Reference proteome</keyword>